<feature type="transmembrane region" description="Helical" evidence="8">
    <location>
        <begin position="315"/>
        <end position="344"/>
    </location>
</feature>
<evidence type="ECO:0000256" key="7">
    <source>
        <dbReference type="SAM" id="MobiDB-lite"/>
    </source>
</evidence>
<feature type="domain" description="ABC3 transporter permease C-terminal" evidence="9">
    <location>
        <begin position="273"/>
        <end position="393"/>
    </location>
</feature>
<evidence type="ECO:0000256" key="4">
    <source>
        <dbReference type="ARBA" id="ARBA00022989"/>
    </source>
</evidence>
<evidence type="ECO:0000313" key="11">
    <source>
        <dbReference type="EMBL" id="MQS12517.1"/>
    </source>
</evidence>
<gene>
    <name evidence="11" type="ORF">F7Q99_09520</name>
</gene>
<dbReference type="GO" id="GO:0022857">
    <property type="term" value="F:transmembrane transporter activity"/>
    <property type="evidence" value="ECO:0007669"/>
    <property type="project" value="TreeGrafter"/>
</dbReference>
<keyword evidence="5 8" id="KW-0472">Membrane</keyword>
<evidence type="ECO:0000256" key="8">
    <source>
        <dbReference type="SAM" id="Phobius"/>
    </source>
</evidence>
<dbReference type="Pfam" id="PF02687">
    <property type="entry name" value="FtsX"/>
    <property type="match status" value="2"/>
</dbReference>
<feature type="transmembrane region" description="Helical" evidence="8">
    <location>
        <begin position="410"/>
        <end position="431"/>
    </location>
</feature>
<feature type="transmembrane region" description="Helical" evidence="8">
    <location>
        <begin position="726"/>
        <end position="754"/>
    </location>
</feature>
<feature type="transmembrane region" description="Helical" evidence="8">
    <location>
        <begin position="443"/>
        <end position="476"/>
    </location>
</feature>
<evidence type="ECO:0000256" key="5">
    <source>
        <dbReference type="ARBA" id="ARBA00023136"/>
    </source>
</evidence>
<dbReference type="InterPro" id="IPR003838">
    <property type="entry name" value="ABC3_permease_C"/>
</dbReference>
<reference evidence="11 12" key="1">
    <citation type="submission" date="2019-09" db="EMBL/GenBank/DDBJ databases">
        <title>Genome Sequences of Streptomyces kaniharaensis ATCC 21070.</title>
        <authorList>
            <person name="Zhu W."/>
            <person name="De Crecy-Lagard V."/>
            <person name="Richards N.G."/>
        </authorList>
    </citation>
    <scope>NUCLEOTIDE SEQUENCE [LARGE SCALE GENOMIC DNA]</scope>
    <source>
        <strain evidence="11 12">SF-557</strain>
    </source>
</reference>
<organism evidence="11 12">
    <name type="scientific">Streptomyces kaniharaensis</name>
    <dbReference type="NCBI Taxonomy" id="212423"/>
    <lineage>
        <taxon>Bacteria</taxon>
        <taxon>Bacillati</taxon>
        <taxon>Actinomycetota</taxon>
        <taxon>Actinomycetes</taxon>
        <taxon>Kitasatosporales</taxon>
        <taxon>Streptomycetaceae</taxon>
        <taxon>Streptomyces</taxon>
    </lineage>
</organism>
<evidence type="ECO:0000313" key="12">
    <source>
        <dbReference type="Proteomes" id="UP000450000"/>
    </source>
</evidence>
<dbReference type="Proteomes" id="UP000450000">
    <property type="component" value="Unassembled WGS sequence"/>
</dbReference>
<evidence type="ECO:0000259" key="9">
    <source>
        <dbReference type="Pfam" id="PF02687"/>
    </source>
</evidence>
<proteinExistence type="inferred from homology"/>
<dbReference type="EMBL" id="WBOF01000001">
    <property type="protein sequence ID" value="MQS12517.1"/>
    <property type="molecule type" value="Genomic_DNA"/>
</dbReference>
<accession>A0A6N7KQA0</accession>
<evidence type="ECO:0000256" key="1">
    <source>
        <dbReference type="ARBA" id="ARBA00004651"/>
    </source>
</evidence>
<evidence type="ECO:0000259" key="10">
    <source>
        <dbReference type="Pfam" id="PF12704"/>
    </source>
</evidence>
<feature type="region of interest" description="Disordered" evidence="7">
    <location>
        <begin position="57"/>
        <end position="76"/>
    </location>
</feature>
<feature type="domain" description="ABC3 transporter permease C-terminal" evidence="9">
    <location>
        <begin position="733"/>
        <end position="848"/>
    </location>
</feature>
<dbReference type="PANTHER" id="PTHR30572:SF4">
    <property type="entry name" value="ABC TRANSPORTER PERMEASE YTRF"/>
    <property type="match status" value="1"/>
</dbReference>
<comment type="similarity">
    <text evidence="6">Belongs to the ABC-4 integral membrane protein family.</text>
</comment>
<dbReference type="AlphaFoldDB" id="A0A6N7KQA0"/>
<dbReference type="PANTHER" id="PTHR30572">
    <property type="entry name" value="MEMBRANE COMPONENT OF TRANSPORTER-RELATED"/>
    <property type="match status" value="1"/>
</dbReference>
<evidence type="ECO:0000256" key="3">
    <source>
        <dbReference type="ARBA" id="ARBA00022692"/>
    </source>
</evidence>
<keyword evidence="12" id="KW-1185">Reference proteome</keyword>
<feature type="transmembrane region" description="Helical" evidence="8">
    <location>
        <begin position="779"/>
        <end position="801"/>
    </location>
</feature>
<protein>
    <submittedName>
        <fullName evidence="11">ABC transporter permease</fullName>
    </submittedName>
</protein>
<evidence type="ECO:0000256" key="2">
    <source>
        <dbReference type="ARBA" id="ARBA00022475"/>
    </source>
</evidence>
<dbReference type="Pfam" id="PF12704">
    <property type="entry name" value="MacB_PCD"/>
    <property type="match status" value="2"/>
</dbReference>
<feature type="transmembrane region" description="Helical" evidence="8">
    <location>
        <begin position="821"/>
        <end position="842"/>
    </location>
</feature>
<dbReference type="RefSeq" id="WP_326847186.1">
    <property type="nucleotide sequence ID" value="NZ_WBOF01000001.1"/>
</dbReference>
<keyword evidence="2" id="KW-1003">Cell membrane</keyword>
<dbReference type="GO" id="GO:0005886">
    <property type="term" value="C:plasma membrane"/>
    <property type="evidence" value="ECO:0007669"/>
    <property type="project" value="UniProtKB-SubCell"/>
</dbReference>
<feature type="transmembrane region" description="Helical" evidence="8">
    <location>
        <begin position="364"/>
        <end position="383"/>
    </location>
</feature>
<feature type="transmembrane region" description="Helical" evidence="8">
    <location>
        <begin position="497"/>
        <end position="515"/>
    </location>
</feature>
<feature type="domain" description="MacB-like periplasmic core" evidence="10">
    <location>
        <begin position="19"/>
        <end position="209"/>
    </location>
</feature>
<evidence type="ECO:0000256" key="6">
    <source>
        <dbReference type="ARBA" id="ARBA00038076"/>
    </source>
</evidence>
<dbReference type="InterPro" id="IPR025857">
    <property type="entry name" value="MacB_PCD"/>
</dbReference>
<feature type="domain" description="MacB-like periplasmic core" evidence="10">
    <location>
        <begin position="495"/>
        <end position="698"/>
    </location>
</feature>
<name>A0A6N7KQA0_9ACTN</name>
<keyword evidence="3 8" id="KW-0812">Transmembrane</keyword>
<comment type="subcellular location">
    <subcellularLocation>
        <location evidence="1">Cell membrane</location>
        <topology evidence="1">Multi-pass membrane protein</topology>
    </subcellularLocation>
</comment>
<sequence>MMILKTSLRSFFAHKGRMALSLIAVVLSVAFVSGTLVFSNTATSTFDKLFAATASDVSVQPQKPADDGEQQPGDKLPTVPVALAQQVAAVPGVKTAVGQVMVGNAILVNPATSKLVGPTSGAPTLVGNWTDTPRNPMHITSGHVPQGAGELVLDADTAKKAKLGLGDRLRVDNAGGKHEFTIAGIASFSTTNPGAALAFLDTATSQQVLLGEQAFTSVEAFGDGSRGDDQLKADALAKVGAGYQVKTAAEQKAENNKSVGSGLDFMKYAMLGFAGISLLVGGFLIINTFSMLVAQRTREIGLLRAVGGSRGQVNGSVLVEALILGVLGSTLGIGAGVGLAVGLIKLMNAVGMDLNAGDLQIGTNVPIAAYAVGILITVAAAWIPARRASRIAPIAALRDHGTPAEARSNIVRTIIGLVLTAGGAGLLVLAAEAEKAATGGQYLGLGVLLTLVGFVVLGPLLATTVVRVLGAALPALFGPSGKLAQRNATRNPRRTGATAAALMIGLALVIGASVFTSSATESTNKQIDKNVGADYTVSAGRASLSPDILAAIKATPGLSHVTEETALKVTLTAPDGSTDRTFVAAVGATFADDFTIPASAGTPDTLKQGGLAVGEDFAKDHHVKVGDQVAVDYGKGHTQSLPVGLVIGKGNSLFSGVPFVGLDTMTKAVPAADRPLPERLYVKAAAGADAAKTLTALQDSVKQYPQVEVVDKAGYKELVKGQINTLLYLIYGLLGVAIVVAVLGVVNTLALSVVERTREIGLLRAIGLSRRQLRRMIRLESVVIALFGAILGAGLGLAWGVTAQQVLKDHGLESLSVPTGTIVVTLIASVVIGLVAALVPAFRAGRLNVLAAIATD</sequence>
<comment type="caution">
    <text evidence="11">The sequence shown here is derived from an EMBL/GenBank/DDBJ whole genome shotgun (WGS) entry which is preliminary data.</text>
</comment>
<dbReference type="InterPro" id="IPR050250">
    <property type="entry name" value="Macrolide_Exporter_MacB"/>
</dbReference>
<keyword evidence="4 8" id="KW-1133">Transmembrane helix</keyword>
<feature type="transmembrane region" description="Helical" evidence="8">
    <location>
        <begin position="268"/>
        <end position="294"/>
    </location>
</feature>